<dbReference type="EMBL" id="JAGFBS010000041">
    <property type="protein sequence ID" value="KAG6371036.1"/>
    <property type="molecule type" value="Genomic_DNA"/>
</dbReference>
<evidence type="ECO:0000313" key="1">
    <source>
        <dbReference type="EMBL" id="KAG6371036.1"/>
    </source>
</evidence>
<dbReference type="OrthoDB" id="2655508at2759"/>
<dbReference type="Gene3D" id="1.25.40.470">
    <property type="match status" value="1"/>
</dbReference>
<name>A0A8I2YFR5_9AGAM</name>
<evidence type="ECO:0000313" key="2">
    <source>
        <dbReference type="Proteomes" id="UP000683000"/>
    </source>
</evidence>
<gene>
    <name evidence="1" type="ORF">JVT61DRAFT_10759</name>
</gene>
<comment type="caution">
    <text evidence="1">The sequence shown here is derived from an EMBL/GenBank/DDBJ whole genome shotgun (WGS) entry which is preliminary data.</text>
</comment>
<accession>A0A8I2YFR5</accession>
<organism evidence="1 2">
    <name type="scientific">Boletus reticuloceps</name>
    <dbReference type="NCBI Taxonomy" id="495285"/>
    <lineage>
        <taxon>Eukaryota</taxon>
        <taxon>Fungi</taxon>
        <taxon>Dikarya</taxon>
        <taxon>Basidiomycota</taxon>
        <taxon>Agaricomycotina</taxon>
        <taxon>Agaricomycetes</taxon>
        <taxon>Agaricomycetidae</taxon>
        <taxon>Boletales</taxon>
        <taxon>Boletineae</taxon>
        <taxon>Boletaceae</taxon>
        <taxon>Boletoideae</taxon>
        <taxon>Boletus</taxon>
    </lineage>
</organism>
<reference evidence="1" key="1">
    <citation type="submission" date="2021-03" db="EMBL/GenBank/DDBJ databases">
        <title>Evolutionary innovations through gain and loss of genes in the ectomycorrhizal Boletales.</title>
        <authorList>
            <person name="Wu G."/>
            <person name="Miyauchi S."/>
            <person name="Morin E."/>
            <person name="Yang Z.-L."/>
            <person name="Xu J."/>
            <person name="Martin F.M."/>
        </authorList>
    </citation>
    <scope>NUCLEOTIDE SEQUENCE</scope>
    <source>
        <strain evidence="1">BR01</strain>
    </source>
</reference>
<dbReference type="AlphaFoldDB" id="A0A8I2YFR5"/>
<keyword evidence="2" id="KW-1185">Reference proteome</keyword>
<dbReference type="Proteomes" id="UP000683000">
    <property type="component" value="Unassembled WGS sequence"/>
</dbReference>
<proteinExistence type="predicted"/>
<protein>
    <submittedName>
        <fullName evidence="1">Uncharacterized protein</fullName>
    </submittedName>
</protein>
<sequence length="79" mass="8800">MLLLVSTDDRDGLQQLAIAAEKKGANNLAFATFFQLGDTKALLVPCPTPRRCCSVLLTLRMHFPDQLCPELRTCRSCMM</sequence>